<sequence length="134" mass="14568">MGRGSSARSSSPPKKKQEQSAVAPSSAAPSSAAPSSKASMVVSQRYPAVKTVGETQRSRYANLSKRPVFPNKYVSDYAIGQLEIVAELSHKLEKVGWADLLIMDEPCYSTLTYEFLSSFTVTSPYKYSEGSLSF</sequence>
<proteinExistence type="predicted"/>
<accession>A0AAD8HX37</accession>
<dbReference type="AlphaFoldDB" id="A0AAD8HX37"/>
<feature type="region of interest" description="Disordered" evidence="1">
    <location>
        <begin position="1"/>
        <end position="41"/>
    </location>
</feature>
<gene>
    <name evidence="2" type="ORF">POM88_030290</name>
</gene>
<feature type="compositionally biased region" description="Low complexity" evidence="1">
    <location>
        <begin position="20"/>
        <end position="41"/>
    </location>
</feature>
<keyword evidence="3" id="KW-1185">Reference proteome</keyword>
<dbReference type="Proteomes" id="UP001237642">
    <property type="component" value="Unassembled WGS sequence"/>
</dbReference>
<dbReference type="EMBL" id="JAUIZM010000007">
    <property type="protein sequence ID" value="KAK1374097.1"/>
    <property type="molecule type" value="Genomic_DNA"/>
</dbReference>
<evidence type="ECO:0000313" key="3">
    <source>
        <dbReference type="Proteomes" id="UP001237642"/>
    </source>
</evidence>
<reference evidence="2" key="2">
    <citation type="submission" date="2023-05" db="EMBL/GenBank/DDBJ databases">
        <authorList>
            <person name="Schelkunov M.I."/>
        </authorList>
    </citation>
    <scope>NUCLEOTIDE SEQUENCE</scope>
    <source>
        <strain evidence="2">Hsosn_3</strain>
        <tissue evidence="2">Leaf</tissue>
    </source>
</reference>
<evidence type="ECO:0000256" key="1">
    <source>
        <dbReference type="SAM" id="MobiDB-lite"/>
    </source>
</evidence>
<reference evidence="2" key="1">
    <citation type="submission" date="2023-02" db="EMBL/GenBank/DDBJ databases">
        <title>Genome of toxic invasive species Heracleum sosnowskyi carries increased number of genes despite the absence of recent whole-genome duplications.</title>
        <authorList>
            <person name="Schelkunov M."/>
            <person name="Shtratnikova V."/>
            <person name="Makarenko M."/>
            <person name="Klepikova A."/>
            <person name="Omelchenko D."/>
            <person name="Novikova G."/>
            <person name="Obukhova E."/>
            <person name="Bogdanov V."/>
            <person name="Penin A."/>
            <person name="Logacheva M."/>
        </authorList>
    </citation>
    <scope>NUCLEOTIDE SEQUENCE</scope>
    <source>
        <strain evidence="2">Hsosn_3</strain>
        <tissue evidence="2">Leaf</tissue>
    </source>
</reference>
<evidence type="ECO:0000313" key="2">
    <source>
        <dbReference type="EMBL" id="KAK1374097.1"/>
    </source>
</evidence>
<name>A0AAD8HX37_9APIA</name>
<protein>
    <submittedName>
        <fullName evidence="2">Uncharacterized protein</fullName>
    </submittedName>
</protein>
<organism evidence="2 3">
    <name type="scientific">Heracleum sosnowskyi</name>
    <dbReference type="NCBI Taxonomy" id="360622"/>
    <lineage>
        <taxon>Eukaryota</taxon>
        <taxon>Viridiplantae</taxon>
        <taxon>Streptophyta</taxon>
        <taxon>Embryophyta</taxon>
        <taxon>Tracheophyta</taxon>
        <taxon>Spermatophyta</taxon>
        <taxon>Magnoliopsida</taxon>
        <taxon>eudicotyledons</taxon>
        <taxon>Gunneridae</taxon>
        <taxon>Pentapetalae</taxon>
        <taxon>asterids</taxon>
        <taxon>campanulids</taxon>
        <taxon>Apiales</taxon>
        <taxon>Apiaceae</taxon>
        <taxon>Apioideae</taxon>
        <taxon>apioid superclade</taxon>
        <taxon>Tordylieae</taxon>
        <taxon>Tordyliinae</taxon>
        <taxon>Heracleum</taxon>
    </lineage>
</organism>
<comment type="caution">
    <text evidence="2">The sequence shown here is derived from an EMBL/GenBank/DDBJ whole genome shotgun (WGS) entry which is preliminary data.</text>
</comment>
<feature type="compositionally biased region" description="Low complexity" evidence="1">
    <location>
        <begin position="1"/>
        <end position="12"/>
    </location>
</feature>